<feature type="transmembrane region" description="Helical" evidence="10">
    <location>
        <begin position="185"/>
        <end position="207"/>
    </location>
</feature>
<evidence type="ECO:0000256" key="2">
    <source>
        <dbReference type="ARBA" id="ARBA00004370"/>
    </source>
</evidence>
<accession>A0A5R8Y1U0</accession>
<dbReference type="InterPro" id="IPR001610">
    <property type="entry name" value="PAC"/>
</dbReference>
<dbReference type="Proteomes" id="UP000308901">
    <property type="component" value="Unassembled WGS sequence"/>
</dbReference>
<dbReference type="InterPro" id="IPR005467">
    <property type="entry name" value="His_kinase_dom"/>
</dbReference>
<keyword evidence="10" id="KW-0812">Transmembrane</keyword>
<dbReference type="Gene3D" id="3.30.565.10">
    <property type="entry name" value="Histidine kinase-like ATPase, C-terminal domain"/>
    <property type="match status" value="1"/>
</dbReference>
<dbReference type="InterPro" id="IPR004358">
    <property type="entry name" value="Sig_transdc_His_kin-like_C"/>
</dbReference>
<keyword evidence="10" id="KW-0472">Membrane</keyword>
<dbReference type="PROSITE" id="PS50113">
    <property type="entry name" value="PAC"/>
    <property type="match status" value="1"/>
</dbReference>
<dbReference type="SUPFAM" id="SSF55874">
    <property type="entry name" value="ATPase domain of HSP90 chaperone/DNA topoisomerase II/histidine kinase"/>
    <property type="match status" value="1"/>
</dbReference>
<dbReference type="InterPro" id="IPR000014">
    <property type="entry name" value="PAS"/>
</dbReference>
<dbReference type="GO" id="GO:0016020">
    <property type="term" value="C:membrane"/>
    <property type="evidence" value="ECO:0007669"/>
    <property type="project" value="UniProtKB-SubCell"/>
</dbReference>
<evidence type="ECO:0000256" key="3">
    <source>
        <dbReference type="ARBA" id="ARBA00012438"/>
    </source>
</evidence>
<keyword evidence="5" id="KW-0808">Transferase</keyword>
<dbReference type="CDD" id="cd00082">
    <property type="entry name" value="HisKA"/>
    <property type="match status" value="1"/>
</dbReference>
<dbReference type="Gene3D" id="3.30.450.20">
    <property type="entry name" value="PAS domain"/>
    <property type="match status" value="1"/>
</dbReference>
<dbReference type="SUPFAM" id="SSF55785">
    <property type="entry name" value="PYP-like sensor domain (PAS domain)"/>
    <property type="match status" value="1"/>
</dbReference>
<feature type="domain" description="Histidine kinase" evidence="11">
    <location>
        <begin position="406"/>
        <end position="627"/>
    </location>
</feature>
<dbReference type="Gene3D" id="1.10.287.130">
    <property type="match status" value="1"/>
</dbReference>
<dbReference type="EMBL" id="VANU01000002">
    <property type="protein sequence ID" value="TLP39224.1"/>
    <property type="molecule type" value="Genomic_DNA"/>
</dbReference>
<dbReference type="EC" id="2.7.13.3" evidence="3"/>
<dbReference type="GO" id="GO:0005524">
    <property type="term" value="F:ATP binding"/>
    <property type="evidence" value="ECO:0007669"/>
    <property type="project" value="UniProtKB-KW"/>
</dbReference>
<dbReference type="PANTHER" id="PTHR43065">
    <property type="entry name" value="SENSOR HISTIDINE KINASE"/>
    <property type="match status" value="1"/>
</dbReference>
<keyword evidence="8" id="KW-0067">ATP-binding</keyword>
<evidence type="ECO:0000256" key="1">
    <source>
        <dbReference type="ARBA" id="ARBA00000085"/>
    </source>
</evidence>
<comment type="subcellular location">
    <subcellularLocation>
        <location evidence="2">Membrane</location>
    </subcellularLocation>
</comment>
<name>A0A5R8Y1U0_9BACT</name>
<evidence type="ECO:0000256" key="8">
    <source>
        <dbReference type="ARBA" id="ARBA00022840"/>
    </source>
</evidence>
<organism evidence="15 16">
    <name type="scientific">Arcobacter arenosus</name>
    <dbReference type="NCBI Taxonomy" id="2576037"/>
    <lineage>
        <taxon>Bacteria</taxon>
        <taxon>Pseudomonadati</taxon>
        <taxon>Campylobacterota</taxon>
        <taxon>Epsilonproteobacteria</taxon>
        <taxon>Campylobacterales</taxon>
        <taxon>Arcobacteraceae</taxon>
        <taxon>Arcobacter</taxon>
    </lineage>
</organism>
<dbReference type="InterPro" id="IPR000700">
    <property type="entry name" value="PAS-assoc_C"/>
</dbReference>
<evidence type="ECO:0000259" key="12">
    <source>
        <dbReference type="PROSITE" id="PS50112"/>
    </source>
</evidence>
<keyword evidence="4" id="KW-0597">Phosphoprotein</keyword>
<feature type="transmembrane region" description="Helical" evidence="10">
    <location>
        <begin position="38"/>
        <end position="62"/>
    </location>
</feature>
<dbReference type="InterPro" id="IPR036097">
    <property type="entry name" value="HisK_dim/P_sf"/>
</dbReference>
<dbReference type="Gene3D" id="6.10.340.10">
    <property type="match status" value="1"/>
</dbReference>
<dbReference type="PROSITE" id="PS50109">
    <property type="entry name" value="HIS_KIN"/>
    <property type="match status" value="1"/>
</dbReference>
<dbReference type="SMART" id="SM00388">
    <property type="entry name" value="HisKA"/>
    <property type="match status" value="1"/>
</dbReference>
<evidence type="ECO:0000256" key="4">
    <source>
        <dbReference type="ARBA" id="ARBA00022553"/>
    </source>
</evidence>
<keyword evidence="6" id="KW-0547">Nucleotide-binding</keyword>
<keyword evidence="9" id="KW-0902">Two-component regulatory system</keyword>
<dbReference type="GO" id="GO:0000155">
    <property type="term" value="F:phosphorelay sensor kinase activity"/>
    <property type="evidence" value="ECO:0007669"/>
    <property type="project" value="InterPro"/>
</dbReference>
<reference evidence="15 16" key="1">
    <citation type="submission" date="2019-05" db="EMBL/GenBank/DDBJ databases">
        <title>Arcobacter sp. nov., isolated from sea sediment.</title>
        <authorList>
            <person name="Kim W."/>
        </authorList>
    </citation>
    <scope>NUCLEOTIDE SEQUENCE [LARGE SCALE GENOMIC DNA]</scope>
    <source>
        <strain evidence="15 16">CAU 1517</strain>
    </source>
</reference>
<dbReference type="InterPro" id="IPR003594">
    <property type="entry name" value="HATPase_dom"/>
</dbReference>
<sequence>MMAHGQSGEMIQKYQYKTHLKNEMKSLPTYNGSIKKRLIFIIMSVTLLTALIGYGSFVYWYMQNQYEQKIELSKTVSLILAQDFAKLILLNDVSAAADISDSLKSFSTLESMVLYKLDKKPILQYSKDGKSLNPESLPEIVLDKLFLDGNILKLYSATMYKNSKLGTVKYEFQVQTLFDVIKKNLSVVIIILSLMFLISYFLTLYFAKKFTNPILNLVKFLEKIELKNSYKKRIQTKEKNEYGILYEEVNQMLQRIEDSHNVLKIAAVTFETQNGITITDKNQKILLVNKAFTKITGYEASEVKGLSPKILQSGLHDKNFYDEMKKSLKEKNIWVGEITNKHKDGTIVNEHLTIQSILDNKGEVIYYVASFLDITLQKEMEFKLKEKESQLIQKSKMAAMGEMLENIAHQWRQPLSVISAAASGVLLKKSLELEIDEKEHIESLEKITNTVQYMSNTINDFRDFFKNDKYVTFFNLKNSYERVLGLIGSKLKSIDIELIENLNDVNISGIENEFIQVLMNIISNAKDALNECENRKLLFVDIFKESSNAVIIIKDNAGGIPKELIDKVFEPYFTTKGNEGTGIGLHMSKDIIDNHMNGNLSVENEKYTFEGTEYIGAKFIIKLPISKK</sequence>
<keyword evidence="16" id="KW-1185">Reference proteome</keyword>
<dbReference type="InterPro" id="IPR036890">
    <property type="entry name" value="HATPase_C_sf"/>
</dbReference>
<evidence type="ECO:0000256" key="7">
    <source>
        <dbReference type="ARBA" id="ARBA00022777"/>
    </source>
</evidence>
<proteinExistence type="predicted"/>
<keyword evidence="7" id="KW-0418">Kinase</keyword>
<evidence type="ECO:0000256" key="10">
    <source>
        <dbReference type="SAM" id="Phobius"/>
    </source>
</evidence>
<keyword evidence="10" id="KW-1133">Transmembrane helix</keyword>
<evidence type="ECO:0000259" key="11">
    <source>
        <dbReference type="PROSITE" id="PS50109"/>
    </source>
</evidence>
<dbReference type="Pfam" id="PF02518">
    <property type="entry name" value="HATPase_c"/>
    <property type="match status" value="1"/>
</dbReference>
<evidence type="ECO:0000259" key="13">
    <source>
        <dbReference type="PROSITE" id="PS50113"/>
    </source>
</evidence>
<evidence type="ECO:0000256" key="5">
    <source>
        <dbReference type="ARBA" id="ARBA00022679"/>
    </source>
</evidence>
<dbReference type="PROSITE" id="PS50112">
    <property type="entry name" value="PAS"/>
    <property type="match status" value="1"/>
</dbReference>
<dbReference type="Pfam" id="PF00512">
    <property type="entry name" value="HisKA"/>
    <property type="match status" value="1"/>
</dbReference>
<dbReference type="SMART" id="SM00387">
    <property type="entry name" value="HATPase_c"/>
    <property type="match status" value="1"/>
</dbReference>
<protein>
    <recommendedName>
        <fullName evidence="3">histidine kinase</fullName>
        <ecNumber evidence="3">2.7.13.3</ecNumber>
    </recommendedName>
</protein>
<dbReference type="SMART" id="SM00086">
    <property type="entry name" value="PAC"/>
    <property type="match status" value="1"/>
</dbReference>
<dbReference type="AlphaFoldDB" id="A0A5R8Y1U0"/>
<evidence type="ECO:0000259" key="14">
    <source>
        <dbReference type="PROSITE" id="PS50885"/>
    </source>
</evidence>
<evidence type="ECO:0000256" key="9">
    <source>
        <dbReference type="ARBA" id="ARBA00023012"/>
    </source>
</evidence>
<feature type="domain" description="PAS" evidence="12">
    <location>
        <begin position="276"/>
        <end position="305"/>
    </location>
</feature>
<comment type="catalytic activity">
    <reaction evidence="1">
        <text>ATP + protein L-histidine = ADP + protein N-phospho-L-histidine.</text>
        <dbReference type="EC" id="2.7.13.3"/>
    </reaction>
</comment>
<dbReference type="SUPFAM" id="SSF47384">
    <property type="entry name" value="Homodimeric domain of signal transducing histidine kinase"/>
    <property type="match status" value="1"/>
</dbReference>
<dbReference type="Pfam" id="PF13426">
    <property type="entry name" value="PAS_9"/>
    <property type="match status" value="1"/>
</dbReference>
<dbReference type="PANTHER" id="PTHR43065:SF46">
    <property type="entry name" value="C4-DICARBOXYLATE TRANSPORT SENSOR PROTEIN DCTB"/>
    <property type="match status" value="1"/>
</dbReference>
<dbReference type="NCBIfam" id="TIGR00229">
    <property type="entry name" value="sensory_box"/>
    <property type="match status" value="1"/>
</dbReference>
<evidence type="ECO:0000313" key="15">
    <source>
        <dbReference type="EMBL" id="TLP39224.1"/>
    </source>
</evidence>
<dbReference type="CDD" id="cd00130">
    <property type="entry name" value="PAS"/>
    <property type="match status" value="1"/>
</dbReference>
<dbReference type="OrthoDB" id="5348332at2"/>
<dbReference type="InterPro" id="IPR003660">
    <property type="entry name" value="HAMP_dom"/>
</dbReference>
<comment type="caution">
    <text evidence="15">The sequence shown here is derived from an EMBL/GenBank/DDBJ whole genome shotgun (WGS) entry which is preliminary data.</text>
</comment>
<dbReference type="PROSITE" id="PS50885">
    <property type="entry name" value="HAMP"/>
    <property type="match status" value="1"/>
</dbReference>
<gene>
    <name evidence="15" type="ORF">FDK22_04960</name>
</gene>
<dbReference type="InterPro" id="IPR035965">
    <property type="entry name" value="PAS-like_dom_sf"/>
</dbReference>
<dbReference type="PRINTS" id="PR00344">
    <property type="entry name" value="BCTRLSENSOR"/>
</dbReference>
<feature type="domain" description="HAMP" evidence="14">
    <location>
        <begin position="208"/>
        <end position="261"/>
    </location>
</feature>
<feature type="domain" description="PAC" evidence="13">
    <location>
        <begin position="334"/>
        <end position="386"/>
    </location>
</feature>
<evidence type="ECO:0000313" key="16">
    <source>
        <dbReference type="Proteomes" id="UP000308901"/>
    </source>
</evidence>
<dbReference type="InterPro" id="IPR003661">
    <property type="entry name" value="HisK_dim/P_dom"/>
</dbReference>
<evidence type="ECO:0000256" key="6">
    <source>
        <dbReference type="ARBA" id="ARBA00022741"/>
    </source>
</evidence>